<evidence type="ECO:0000256" key="7">
    <source>
        <dbReference type="ARBA" id="ARBA00023180"/>
    </source>
</evidence>
<evidence type="ECO:0000256" key="5">
    <source>
        <dbReference type="ARBA" id="ARBA00022989"/>
    </source>
</evidence>
<dbReference type="PRINTS" id="PR01609">
    <property type="entry name" value="CD36FAMILY"/>
</dbReference>
<organism evidence="9 10">
    <name type="scientific">Zophobas morio</name>
    <dbReference type="NCBI Taxonomy" id="2755281"/>
    <lineage>
        <taxon>Eukaryota</taxon>
        <taxon>Metazoa</taxon>
        <taxon>Ecdysozoa</taxon>
        <taxon>Arthropoda</taxon>
        <taxon>Hexapoda</taxon>
        <taxon>Insecta</taxon>
        <taxon>Pterygota</taxon>
        <taxon>Neoptera</taxon>
        <taxon>Endopterygota</taxon>
        <taxon>Coleoptera</taxon>
        <taxon>Polyphaga</taxon>
        <taxon>Cucujiformia</taxon>
        <taxon>Tenebrionidae</taxon>
        <taxon>Zophobas</taxon>
    </lineage>
</organism>
<feature type="transmembrane region" description="Helical" evidence="8">
    <location>
        <begin position="435"/>
        <end position="459"/>
    </location>
</feature>
<evidence type="ECO:0000256" key="4">
    <source>
        <dbReference type="ARBA" id="ARBA00022692"/>
    </source>
</evidence>
<keyword evidence="3" id="KW-1003">Cell membrane</keyword>
<feature type="transmembrane region" description="Helical" evidence="8">
    <location>
        <begin position="12"/>
        <end position="34"/>
    </location>
</feature>
<keyword evidence="10" id="KW-1185">Reference proteome</keyword>
<accession>A0AA38M4Z4</accession>
<gene>
    <name evidence="9" type="ORF">Zmor_025851</name>
</gene>
<protein>
    <recommendedName>
        <fullName evidence="11">Protein croquemort</fullName>
    </recommendedName>
</protein>
<dbReference type="PANTHER" id="PTHR11923:SF93">
    <property type="entry name" value="GH07959P-RELATED"/>
    <property type="match status" value="1"/>
</dbReference>
<dbReference type="AlphaFoldDB" id="A0AA38M4Z4"/>
<keyword evidence="6 8" id="KW-0472">Membrane</keyword>
<comment type="similarity">
    <text evidence="2">Belongs to the CD36 family.</text>
</comment>
<evidence type="ECO:0000256" key="2">
    <source>
        <dbReference type="ARBA" id="ARBA00010532"/>
    </source>
</evidence>
<evidence type="ECO:0000256" key="6">
    <source>
        <dbReference type="ARBA" id="ARBA00023136"/>
    </source>
</evidence>
<dbReference type="Pfam" id="PF01130">
    <property type="entry name" value="CD36"/>
    <property type="match status" value="1"/>
</dbReference>
<keyword evidence="4 8" id="KW-0812">Transmembrane</keyword>
<keyword evidence="7" id="KW-0325">Glycoprotein</keyword>
<dbReference type="GO" id="GO:0005886">
    <property type="term" value="C:plasma membrane"/>
    <property type="evidence" value="ECO:0007669"/>
    <property type="project" value="UniProtKB-SubCell"/>
</dbReference>
<evidence type="ECO:0000256" key="1">
    <source>
        <dbReference type="ARBA" id="ARBA00004236"/>
    </source>
</evidence>
<dbReference type="GO" id="GO:0005737">
    <property type="term" value="C:cytoplasm"/>
    <property type="evidence" value="ECO:0007669"/>
    <property type="project" value="TreeGrafter"/>
</dbReference>
<evidence type="ECO:0000256" key="3">
    <source>
        <dbReference type="ARBA" id="ARBA00022475"/>
    </source>
</evidence>
<evidence type="ECO:0000256" key="8">
    <source>
        <dbReference type="SAM" id="Phobius"/>
    </source>
</evidence>
<dbReference type="EMBL" id="JALNTZ010000008">
    <property type="protein sequence ID" value="KAJ3643119.1"/>
    <property type="molecule type" value="Genomic_DNA"/>
</dbReference>
<keyword evidence="5 8" id="KW-1133">Transmembrane helix</keyword>
<comment type="caution">
    <text evidence="9">The sequence shown here is derived from an EMBL/GenBank/DDBJ whole genome shotgun (WGS) entry which is preliminary data.</text>
</comment>
<comment type="subcellular location">
    <subcellularLocation>
        <location evidence="1">Cell membrane</location>
    </subcellularLocation>
</comment>
<dbReference type="Proteomes" id="UP001168821">
    <property type="component" value="Unassembled WGS sequence"/>
</dbReference>
<dbReference type="PANTHER" id="PTHR11923">
    <property type="entry name" value="SCAVENGER RECEPTOR CLASS B TYPE-1 SR-B1"/>
    <property type="match status" value="1"/>
</dbReference>
<evidence type="ECO:0000313" key="9">
    <source>
        <dbReference type="EMBL" id="KAJ3643119.1"/>
    </source>
</evidence>
<sequence>MNSNSVLFQKRFLFCVSLLFSICGLAFICLWPALFNFLLTLRELNLIYKYWKVIPVALKTEFHFFNWTNPEDFYNLSVKPRFEETGPYRFWQNEEKTDIIWNDNGTITFKQRKSWYADNEKNGDLKDKINTMNPVPLAASYILRNWNYFVKKGLFVTLYPLFRNLKMTKTAKELLFDGYPEPLIKVVRAVPLFEKYNIPAWDRFGWLYNRNGSSEFDGTFNMGTGINSTFGEINTWDGKKRTPFFDGSCASVYGSAGQVFPRNLQKDVIKLFSSDLRRSVNMTFEREEIVSGILGYKYMVDDRALDNGTIYPQNRCFCNGECLPSGMVNLSNTRHGFPIFISLPHFYRADPYYGNLIEGMKPDPSKHHFSITIEPTTGIPLKVDGKIQANFLVQPVPGVVMFESAPKFMLPVIWTSQTYEIEGIHAFIMRLLVNFSVICVTLGLSMVVLSIGMFALIVYKTHIERLHQKKLMGFLKEQNVPLKSDFQHT</sequence>
<proteinExistence type="inferred from homology"/>
<evidence type="ECO:0008006" key="11">
    <source>
        <dbReference type="Google" id="ProtNLM"/>
    </source>
</evidence>
<dbReference type="InterPro" id="IPR002159">
    <property type="entry name" value="CD36_fam"/>
</dbReference>
<reference evidence="9" key="1">
    <citation type="journal article" date="2023" name="G3 (Bethesda)">
        <title>Whole genome assemblies of Zophobas morio and Tenebrio molitor.</title>
        <authorList>
            <person name="Kaur S."/>
            <person name="Stinson S.A."/>
            <person name="diCenzo G.C."/>
        </authorList>
    </citation>
    <scope>NUCLEOTIDE SEQUENCE</scope>
    <source>
        <strain evidence="9">QUZm001</strain>
    </source>
</reference>
<dbReference type="GO" id="GO:0005044">
    <property type="term" value="F:scavenger receptor activity"/>
    <property type="evidence" value="ECO:0007669"/>
    <property type="project" value="TreeGrafter"/>
</dbReference>
<name>A0AA38M4Z4_9CUCU</name>
<evidence type="ECO:0000313" key="10">
    <source>
        <dbReference type="Proteomes" id="UP001168821"/>
    </source>
</evidence>